<dbReference type="EMBL" id="CADCTR010001423">
    <property type="protein sequence ID" value="CAA9295540.1"/>
    <property type="molecule type" value="Genomic_DNA"/>
</dbReference>
<accession>A0A6J4K4D5</accession>
<sequence length="349" mass="39752">MHGQKIVQKLMRGAKSIAVILMALAIILPTREAAAQSRERCFAQTKTCVKGRFLEYWEQNGGLAVFGYPITDQKGNAQYFERARFERHPENPAPYDVLLGRLSDERFRQQGLEWAELPRDDAPRADCLWFEQTRRNVCDQVNGIGFLTYWRTHGLQDPKLNAYGRSLALFGLPITSARPETNSSGEKVITQWFERARFEWHPGKPDQFKVLLGLMGREVYDDGYPTNDLMSRNVTRAFLLALSDGRYSAASQLYGGSYEQLRANNPDIAPGDKAELLRRACTQNGFQCMRPKGMRSVSSSSAEEHVNVSFVKEDGTTFQHPFNSETEFTFTTAYQNNRWVVVDLPPYLP</sequence>
<gene>
    <name evidence="1" type="ORF">AVDCRST_MAG93-4225</name>
</gene>
<organism evidence="1">
    <name type="scientific">uncultured Chloroflexia bacterium</name>
    <dbReference type="NCBI Taxonomy" id="1672391"/>
    <lineage>
        <taxon>Bacteria</taxon>
        <taxon>Bacillati</taxon>
        <taxon>Chloroflexota</taxon>
        <taxon>Chloroflexia</taxon>
        <taxon>environmental samples</taxon>
    </lineage>
</organism>
<protein>
    <submittedName>
        <fullName evidence="1">Uncharacterized protein</fullName>
    </submittedName>
</protein>
<evidence type="ECO:0000313" key="1">
    <source>
        <dbReference type="EMBL" id="CAA9295540.1"/>
    </source>
</evidence>
<proteinExistence type="predicted"/>
<reference evidence="1" key="1">
    <citation type="submission" date="2020-02" db="EMBL/GenBank/DDBJ databases">
        <authorList>
            <person name="Meier V. D."/>
        </authorList>
    </citation>
    <scope>NUCLEOTIDE SEQUENCE</scope>
    <source>
        <strain evidence="1">AVDCRST_MAG93</strain>
    </source>
</reference>
<name>A0A6J4K4D5_9CHLR</name>
<dbReference type="AlphaFoldDB" id="A0A6J4K4D5"/>